<feature type="compositionally biased region" description="Basic and acidic residues" evidence="1">
    <location>
        <begin position="542"/>
        <end position="557"/>
    </location>
</feature>
<gene>
    <name evidence="2" type="ORF">C1SCF055_LOCUS44140</name>
</gene>
<reference evidence="3" key="2">
    <citation type="submission" date="2024-04" db="EMBL/GenBank/DDBJ databases">
        <authorList>
            <person name="Chen Y."/>
            <person name="Shah S."/>
            <person name="Dougan E. K."/>
            <person name="Thang M."/>
            <person name="Chan C."/>
        </authorList>
    </citation>
    <scope>NUCLEOTIDE SEQUENCE [LARGE SCALE GENOMIC DNA]</scope>
</reference>
<dbReference type="EMBL" id="CAMXCT010006763">
    <property type="protein sequence ID" value="CAI4019651.1"/>
    <property type="molecule type" value="Genomic_DNA"/>
</dbReference>
<evidence type="ECO:0000256" key="1">
    <source>
        <dbReference type="SAM" id="MobiDB-lite"/>
    </source>
</evidence>
<proteinExistence type="predicted"/>
<feature type="region of interest" description="Disordered" evidence="1">
    <location>
        <begin position="513"/>
        <end position="557"/>
    </location>
</feature>
<sequence length="1230" mass="134189">MPAKSVPDGPVCPHPKSVVEAWLKHPVLAERCRNVERLVQSEDCKELKDKNGTFMKKPIVPSRKNMINNSIVLEVLAKDMSARMRVGADPIDVLCVMTLGYYESNKYFGKVANSLNLKAVAYSDAWTIHKMVSQFRSPEPELQETFKYLKASYEWRVKVHLQTLMVESDTPSDTTSSLGSGDLGGSGTFSFPDECAAESLARAASSNNLLAQWDAIEILDSPVKPTTVPGYGHLFGPTPQERYEKLMHALNTVEAKYPSQEATAPGSDDAAVLGEAEPSPGPELLGAEMVEATEIDTLTLESQPDLQPDPFEGAKLVTMDAMDTLVVANDTLAGVECALGLPEPVPMDHPANVPALHRTSRAMTKDDAPIHCEPGVDPEASGRASAEVGEVEVGAVAPGFPVQAETAPVPEPAGESAVSPVKDPVTKNDQLRRIGDVKEAKAKAKAKAKAQGKSKAKARAKAKAAPKAKARAKAKAKAKAKAGAKAGARPPRGYGRRGEPLLTIDDVLEEHPGVEPADAPIMPPSPSHGRRPAMKRPAAASAKDKEKKKPRVETTDGLSEHVKEMLEQDRVPHTFGGRGCPAKGWGLEKYCLVADAFESHVAPSLPMFFCELVAAEKLKVENFDPMDFSFIDNAVGKKLDEMGEAPPGRRRQDRQVDEEDGADMPEGYTTLLAATAVLLAGGAMRALRGLKREVLAFAALLLLWNTSVDWTGEDYLFVESFAGTAEATRQVQSSFPSRTTVALDIKFTPTMDLGRSLANPEGAEGVQSVEVANFLACRPCRSYRDAEGRVRYHGTSELKQTEFRVWNTNFNRDAGSNSLSLGVWRRDVEKDLKRLAEKAKAEIAEAETLPAQDDALPKVEPGVKVEQAATWPYVLATGDSGQGLPGLCDPLEDEDWQDLFQHYFVTNSPPPDPVSTDAYQEMFSPEPRDTYASPLGKLDESTEDSGALTTTPGSSAGGLSDGSGSKSVPKQNPNYLYISDEATSGAAKRNHELIASLGLIDENDLEFWRGKFRRTCEPKRASGNLEIPDDIFQQYQSKGASRDKLFELFVESGGDKDSFIQEVRVERSSEQVNELNREGGFYTEKEMKDILKFPESKIRSAVERGERDPTYMELDELDENIVYYWCNVRTRGNLKNRHAQGLHVSTTAQGNTDRFKSQLMSNKFDLASMGHHGPAKKEQKAVKTHELDSHMEEVLNVLNKMAPFLDKLHASTAKGAPEPLILAPIFSKVV</sequence>
<feature type="compositionally biased region" description="Basic residues" evidence="1">
    <location>
        <begin position="447"/>
        <end position="482"/>
    </location>
</feature>
<protein>
    <submittedName>
        <fullName evidence="2">Uncharacterized protein</fullName>
    </submittedName>
</protein>
<dbReference type="Proteomes" id="UP001152797">
    <property type="component" value="Unassembled WGS sequence"/>
</dbReference>
<keyword evidence="4" id="KW-1185">Reference proteome</keyword>
<feature type="region of interest" description="Disordered" evidence="1">
    <location>
        <begin position="640"/>
        <end position="664"/>
    </location>
</feature>
<organism evidence="2">
    <name type="scientific">Cladocopium goreaui</name>
    <dbReference type="NCBI Taxonomy" id="2562237"/>
    <lineage>
        <taxon>Eukaryota</taxon>
        <taxon>Sar</taxon>
        <taxon>Alveolata</taxon>
        <taxon>Dinophyceae</taxon>
        <taxon>Suessiales</taxon>
        <taxon>Symbiodiniaceae</taxon>
        <taxon>Cladocopium</taxon>
    </lineage>
</organism>
<evidence type="ECO:0000313" key="4">
    <source>
        <dbReference type="Proteomes" id="UP001152797"/>
    </source>
</evidence>
<evidence type="ECO:0000313" key="3">
    <source>
        <dbReference type="EMBL" id="CAL1173026.1"/>
    </source>
</evidence>
<feature type="region of interest" description="Disordered" evidence="1">
    <location>
        <begin position="907"/>
        <end position="972"/>
    </location>
</feature>
<accession>A0A9P1GR42</accession>
<dbReference type="AlphaFoldDB" id="A0A9P1GR42"/>
<dbReference type="EMBL" id="CAMXCT020006763">
    <property type="protein sequence ID" value="CAL1173026.1"/>
    <property type="molecule type" value="Genomic_DNA"/>
</dbReference>
<reference evidence="2" key="1">
    <citation type="submission" date="2022-10" db="EMBL/GenBank/DDBJ databases">
        <authorList>
            <person name="Chen Y."/>
            <person name="Dougan E. K."/>
            <person name="Chan C."/>
            <person name="Rhodes N."/>
            <person name="Thang M."/>
        </authorList>
    </citation>
    <scope>NUCLEOTIDE SEQUENCE</scope>
</reference>
<comment type="caution">
    <text evidence="2">The sequence shown here is derived from an EMBL/GenBank/DDBJ whole genome shotgun (WGS) entry which is preliminary data.</text>
</comment>
<name>A0A9P1GR42_9DINO</name>
<dbReference type="EMBL" id="CAMXCT030006763">
    <property type="protein sequence ID" value="CAL4806963.1"/>
    <property type="molecule type" value="Genomic_DNA"/>
</dbReference>
<feature type="region of interest" description="Disordered" evidence="1">
    <location>
        <begin position="447"/>
        <end position="499"/>
    </location>
</feature>
<evidence type="ECO:0000313" key="2">
    <source>
        <dbReference type="EMBL" id="CAI4019651.1"/>
    </source>
</evidence>